<dbReference type="SUPFAM" id="SSF49899">
    <property type="entry name" value="Concanavalin A-like lectins/glucanases"/>
    <property type="match status" value="1"/>
</dbReference>
<dbReference type="EMBL" id="BMYZ01000001">
    <property type="protein sequence ID" value="GGY67952.1"/>
    <property type="molecule type" value="Genomic_DNA"/>
</dbReference>
<evidence type="ECO:0000313" key="5">
    <source>
        <dbReference type="Proteomes" id="UP000619761"/>
    </source>
</evidence>
<dbReference type="InterPro" id="IPR006558">
    <property type="entry name" value="LamG-like"/>
</dbReference>
<accession>A0ABQ3AW20</accession>
<organism evidence="4 5">
    <name type="scientific">Cellvibrio zantedeschiae</name>
    <dbReference type="NCBI Taxonomy" id="1237077"/>
    <lineage>
        <taxon>Bacteria</taxon>
        <taxon>Pseudomonadati</taxon>
        <taxon>Pseudomonadota</taxon>
        <taxon>Gammaproteobacteria</taxon>
        <taxon>Cellvibrionales</taxon>
        <taxon>Cellvibrionaceae</taxon>
        <taxon>Cellvibrio</taxon>
    </lineage>
</organism>
<dbReference type="InterPro" id="IPR013320">
    <property type="entry name" value="ConA-like_dom_sf"/>
</dbReference>
<dbReference type="Pfam" id="PF20419">
    <property type="entry name" value="DUF6701"/>
    <property type="match status" value="1"/>
</dbReference>
<dbReference type="InterPro" id="IPR046524">
    <property type="entry name" value="DUF6701"/>
</dbReference>
<keyword evidence="1" id="KW-0732">Signal</keyword>
<dbReference type="Gene3D" id="2.60.120.200">
    <property type="match status" value="1"/>
</dbReference>
<sequence length="1283" mass="132384">MPLHAWAVACDVIFSNGIQATAANGSINLSYHSLLTGGSATLKTKTLTDNTSWVACSGSSCAASGTAATTSSVTFSTGTGTNGAISVAANSTLSKASGDYSTTSVGQQATLTFSTANGTYKTTAFTTGYQSIVQLQSGDYWINGNLTLGQETVLKRIASSGTTRIFVNGNITMAYKVSTQSYVSDQLLIYATGSITADNEANLTGFVYAAGNVSFNFKSVINGGVSGANFTASGNEVTVNYQSSAFTTANFAPFCSGATVAPVLLGSWRMDEGSWNGTAGEVIDSSGKGNHGRARIAAGSTPLPSTTSGSAPAYSVGAQSTCRYGAFDGTGSPSRTYSYVELSGFPALPNGFTFAAWIRSTNAGAQHQRILVRDDADNGWGLSLADGTGQPELRFFNRNVTNNGAVTGQGTNPNCGVFCVDTNPIIASNTWYYVAAAVDTSAQTVTLYVYSQAGVLQAKAVGAYSGTWKDGTGTAAIGGETSASSEGQQSSWHFLGNIDEVNIYSGALSQSGIEALLPSVRTCPAPDHYELQVAASNVACAGADVTVRACADSAVPCNQDNSVNTGVTLATSAGALNTTALALVNGTATTKLLYGAAAEGATATITLSNEVTAATNARKCCTGTSSCSVANSCTTTFKKAGFIFPGTLSGTSDTIPTQRAGVASNTVASPVSNYAYIRAVQTSSATNNACVARFTSPQTVPMAYQCVNPSTCVAGQTLSMNGTGNIPGYAQAAAVSSYTNVSFNFDANGNAPISMSYSDVGQIHLIPNLVLPATTNDPAYTMTGQSNDFVVRPFAMKIPASPVGVTTVAGVANPGKTSEAGSANNFVSAGTPFKVSVQATNAGGNVTPNFGNETQSQSRFITLVTNSLVYPDPVGGSATALTYTANSFSLSPSSPYTYSNPTVVWPQVGSMTIMPGLSDYLATNTTLGAIGGTASSTVGRFYPDHYRVVPASSTATNGCGAFSYMGQKNLLIKPYIVAESAGTGQIVVSNYDNRTLGYGVIANAKLSIPVYAAEDNANGVDLSSRMSADTGTWVNGVYNDTVAGTFARHASTAPDGPFNNLRVGVSGVTDTTPSAPYDIVGGLINSPASTPAPKDMLSASAIAFKDPAAPSNYLLNLRYGRLRLDDAFGPETYPLDVNFVTEYWAGNRFIVNANDSCTQVPRAAVSYKWGTNYASGGPLTNATNLTVPLSSGSTQGTYFNMDPATNGNINFNAGNAGQKFTKPSAGGTGTFIVSVDTTLLSWLSFDWDQGKTAGPDTKLPNATFSFGSYRGNDRIIYWREKLQ</sequence>
<gene>
    <name evidence="4" type="ORF">GCM10011613_10210</name>
</gene>
<feature type="domain" description="LamG-like jellyroll fold" evidence="3">
    <location>
        <begin position="350"/>
        <end position="511"/>
    </location>
</feature>
<protein>
    <recommendedName>
        <fullName evidence="3">LamG-like jellyroll fold domain-containing protein</fullName>
    </recommendedName>
</protein>
<comment type="caution">
    <text evidence="4">The sequence shown here is derived from an EMBL/GenBank/DDBJ whole genome shotgun (WGS) entry which is preliminary data.</text>
</comment>
<dbReference type="SMART" id="SM00560">
    <property type="entry name" value="LamGL"/>
    <property type="match status" value="1"/>
</dbReference>
<evidence type="ECO:0000313" key="4">
    <source>
        <dbReference type="EMBL" id="GGY67952.1"/>
    </source>
</evidence>
<evidence type="ECO:0000256" key="1">
    <source>
        <dbReference type="ARBA" id="ARBA00022729"/>
    </source>
</evidence>
<reference evidence="5" key="1">
    <citation type="journal article" date="2019" name="Int. J. Syst. Evol. Microbiol.">
        <title>The Global Catalogue of Microorganisms (GCM) 10K type strain sequencing project: providing services to taxonomists for standard genome sequencing and annotation.</title>
        <authorList>
            <consortium name="The Broad Institute Genomics Platform"/>
            <consortium name="The Broad Institute Genome Sequencing Center for Infectious Disease"/>
            <person name="Wu L."/>
            <person name="Ma J."/>
        </authorList>
    </citation>
    <scope>NUCLEOTIDE SEQUENCE [LARGE SCALE GENOMIC DNA]</scope>
    <source>
        <strain evidence="5">KCTC 32239</strain>
    </source>
</reference>
<dbReference type="Pfam" id="PF13385">
    <property type="entry name" value="Laminin_G_3"/>
    <property type="match status" value="1"/>
</dbReference>
<evidence type="ECO:0000259" key="3">
    <source>
        <dbReference type="SMART" id="SM00560"/>
    </source>
</evidence>
<proteinExistence type="predicted"/>
<name>A0ABQ3AW20_9GAMM</name>
<evidence type="ECO:0000256" key="2">
    <source>
        <dbReference type="ARBA" id="ARBA00023157"/>
    </source>
</evidence>
<keyword evidence="2" id="KW-1015">Disulfide bond</keyword>
<dbReference type="Proteomes" id="UP000619761">
    <property type="component" value="Unassembled WGS sequence"/>
</dbReference>
<keyword evidence="5" id="KW-1185">Reference proteome</keyword>